<evidence type="ECO:0000256" key="2">
    <source>
        <dbReference type="ARBA" id="ARBA00022723"/>
    </source>
</evidence>
<reference evidence="10" key="1">
    <citation type="submission" date="2020-11" db="EMBL/GenBank/DDBJ databases">
        <authorList>
            <person name="Tran Van P."/>
        </authorList>
    </citation>
    <scope>NUCLEOTIDE SEQUENCE</scope>
</reference>
<dbReference type="InterPro" id="IPR036236">
    <property type="entry name" value="Znf_C2H2_sf"/>
</dbReference>
<feature type="compositionally biased region" description="Basic residues" evidence="8">
    <location>
        <begin position="191"/>
        <end position="200"/>
    </location>
</feature>
<evidence type="ECO:0000313" key="10">
    <source>
        <dbReference type="EMBL" id="CAD7274893.1"/>
    </source>
</evidence>
<proteinExistence type="predicted"/>
<dbReference type="OrthoDB" id="6364327at2759"/>
<feature type="domain" description="C2H2-type" evidence="9">
    <location>
        <begin position="412"/>
        <end position="440"/>
    </location>
</feature>
<dbReference type="PROSITE" id="PS00028">
    <property type="entry name" value="ZINC_FINGER_C2H2_1"/>
    <property type="match status" value="3"/>
</dbReference>
<feature type="compositionally biased region" description="Basic and acidic residues" evidence="8">
    <location>
        <begin position="201"/>
        <end position="215"/>
    </location>
</feature>
<dbReference type="GO" id="GO:0000977">
    <property type="term" value="F:RNA polymerase II transcription regulatory region sequence-specific DNA binding"/>
    <property type="evidence" value="ECO:0007669"/>
    <property type="project" value="TreeGrafter"/>
</dbReference>
<dbReference type="GO" id="GO:0008270">
    <property type="term" value="F:zinc ion binding"/>
    <property type="evidence" value="ECO:0007669"/>
    <property type="project" value="UniProtKB-KW"/>
</dbReference>
<dbReference type="Proteomes" id="UP000678499">
    <property type="component" value="Unassembled WGS sequence"/>
</dbReference>
<feature type="region of interest" description="Disordered" evidence="8">
    <location>
        <begin position="175"/>
        <end position="228"/>
    </location>
</feature>
<evidence type="ECO:0000313" key="11">
    <source>
        <dbReference type="Proteomes" id="UP000678499"/>
    </source>
</evidence>
<dbReference type="SUPFAM" id="SSF57667">
    <property type="entry name" value="beta-beta-alpha zinc fingers"/>
    <property type="match status" value="2"/>
</dbReference>
<accession>A0A7R9BGI6</accession>
<evidence type="ECO:0000256" key="7">
    <source>
        <dbReference type="PROSITE-ProRule" id="PRU00042"/>
    </source>
</evidence>
<dbReference type="Gene3D" id="3.30.160.60">
    <property type="entry name" value="Classic Zinc Finger"/>
    <property type="match status" value="2"/>
</dbReference>
<dbReference type="AlphaFoldDB" id="A0A7R9BGI6"/>
<feature type="domain" description="C2H2-type" evidence="9">
    <location>
        <begin position="358"/>
        <end position="381"/>
    </location>
</feature>
<evidence type="ECO:0000259" key="9">
    <source>
        <dbReference type="PROSITE" id="PS50157"/>
    </source>
</evidence>
<evidence type="ECO:0000256" key="6">
    <source>
        <dbReference type="ARBA" id="ARBA00023242"/>
    </source>
</evidence>
<dbReference type="PROSITE" id="PS50157">
    <property type="entry name" value="ZINC_FINGER_C2H2_2"/>
    <property type="match status" value="3"/>
</dbReference>
<feature type="region of interest" description="Disordered" evidence="8">
    <location>
        <begin position="244"/>
        <end position="296"/>
    </location>
</feature>
<protein>
    <recommendedName>
        <fullName evidence="9">C2H2-type domain-containing protein</fullName>
    </recommendedName>
</protein>
<keyword evidence="5" id="KW-0862">Zinc</keyword>
<dbReference type="FunFam" id="3.30.160.60:FF:000145">
    <property type="entry name" value="Zinc finger protein 574"/>
    <property type="match status" value="1"/>
</dbReference>
<keyword evidence="4 7" id="KW-0863">Zinc-finger</keyword>
<dbReference type="EMBL" id="CAJPEX010000315">
    <property type="protein sequence ID" value="CAG0915045.1"/>
    <property type="molecule type" value="Genomic_DNA"/>
</dbReference>
<dbReference type="SMART" id="SM00355">
    <property type="entry name" value="ZnF_C2H2"/>
    <property type="match status" value="6"/>
</dbReference>
<dbReference type="EMBL" id="OA882352">
    <property type="protein sequence ID" value="CAD7274893.1"/>
    <property type="molecule type" value="Genomic_DNA"/>
</dbReference>
<dbReference type="GO" id="GO:0005634">
    <property type="term" value="C:nucleus"/>
    <property type="evidence" value="ECO:0007669"/>
    <property type="project" value="UniProtKB-SubCell"/>
</dbReference>
<dbReference type="Pfam" id="PF00096">
    <property type="entry name" value="zf-C2H2"/>
    <property type="match status" value="1"/>
</dbReference>
<organism evidence="10">
    <name type="scientific">Notodromas monacha</name>
    <dbReference type="NCBI Taxonomy" id="399045"/>
    <lineage>
        <taxon>Eukaryota</taxon>
        <taxon>Metazoa</taxon>
        <taxon>Ecdysozoa</taxon>
        <taxon>Arthropoda</taxon>
        <taxon>Crustacea</taxon>
        <taxon>Oligostraca</taxon>
        <taxon>Ostracoda</taxon>
        <taxon>Podocopa</taxon>
        <taxon>Podocopida</taxon>
        <taxon>Cypridocopina</taxon>
        <taxon>Cypridoidea</taxon>
        <taxon>Cyprididae</taxon>
        <taxon>Notodromas</taxon>
    </lineage>
</organism>
<keyword evidence="2" id="KW-0479">Metal-binding</keyword>
<evidence type="ECO:0000256" key="4">
    <source>
        <dbReference type="ARBA" id="ARBA00022771"/>
    </source>
</evidence>
<dbReference type="PANTHER" id="PTHR24379:SF127">
    <property type="entry name" value="BLOODY FINGERS-RELATED"/>
    <property type="match status" value="1"/>
</dbReference>
<keyword evidence="11" id="KW-1185">Reference proteome</keyword>
<evidence type="ECO:0000256" key="5">
    <source>
        <dbReference type="ARBA" id="ARBA00022833"/>
    </source>
</evidence>
<keyword evidence="3" id="KW-0677">Repeat</keyword>
<feature type="compositionally biased region" description="Basic and acidic residues" evidence="8">
    <location>
        <begin position="281"/>
        <end position="296"/>
    </location>
</feature>
<keyword evidence="6" id="KW-0539">Nucleus</keyword>
<dbReference type="InterPro" id="IPR013087">
    <property type="entry name" value="Znf_C2H2_type"/>
</dbReference>
<gene>
    <name evidence="10" type="ORF">NMOB1V02_LOCUS2705</name>
</gene>
<sequence length="535" mass="60587">MQQRKVRRGAAPDGACVLCRVKSCDNSDFDNYVLSNSGRTMPEGLSKWKHFVDGSKGKEFESTARSLSKRSLVMCSPCSSLVDEIDNSEQQLVKLLEMLWLRLTAPIPEVKSDLVFSAALEAGIMNQKKFDVVSEEISDDRLLNFEETKEDPFPTLFPVEIKIESDGAAEEAFIPVAGSSGVEPGPDSILGKRKPKKSKKAKENDSNGPVDSKEDISDDGSSDETLFGNDANYLSMEEFLEGNLELPDRRGKKAKSLKEGGPPSFDESGEDGEKKPRKRHTFDPEKLKQRGRPKKEPREKWKCEECGILQFETLREFRKHQRTHSTTLCPICGLLMKDSSASTVQKHISVVHFGEKRFECEICHEKFAYAESMYAHQAREHKFKGIWKKSVLTKSHERFLRSQILTAERVHQPCQICGKVLTSRCGLRQHLLQVHDYVRDHYTVYPCTICDKKFILKSKLREHMNVHEGIRPFGCPFCSLSCSKFGNMKQHALKVHGKIVKRAIDENGKITDNVIEAEPLYESLIPIGNSKVEMM</sequence>
<dbReference type="GO" id="GO:0000981">
    <property type="term" value="F:DNA-binding transcription factor activity, RNA polymerase II-specific"/>
    <property type="evidence" value="ECO:0007669"/>
    <property type="project" value="TreeGrafter"/>
</dbReference>
<evidence type="ECO:0000256" key="8">
    <source>
        <dbReference type="SAM" id="MobiDB-lite"/>
    </source>
</evidence>
<evidence type="ECO:0000256" key="3">
    <source>
        <dbReference type="ARBA" id="ARBA00022737"/>
    </source>
</evidence>
<comment type="subcellular location">
    <subcellularLocation>
        <location evidence="1">Nucleus</location>
    </subcellularLocation>
</comment>
<evidence type="ECO:0000256" key="1">
    <source>
        <dbReference type="ARBA" id="ARBA00004123"/>
    </source>
</evidence>
<name>A0A7R9BGI6_9CRUS</name>
<dbReference type="PANTHER" id="PTHR24379">
    <property type="entry name" value="KRAB AND ZINC FINGER DOMAIN-CONTAINING"/>
    <property type="match status" value="1"/>
</dbReference>
<feature type="domain" description="C2H2-type" evidence="9">
    <location>
        <begin position="445"/>
        <end position="472"/>
    </location>
</feature>